<dbReference type="Proteomes" id="UP001198901">
    <property type="component" value="Unassembled WGS sequence"/>
</dbReference>
<protein>
    <submittedName>
        <fullName evidence="9">Exopolysaccharide biosynthesis polyprenyl glycosylphosphotransferase</fullName>
    </submittedName>
</protein>
<evidence type="ECO:0000313" key="9">
    <source>
        <dbReference type="EMBL" id="MCA0131305.1"/>
    </source>
</evidence>
<keyword evidence="5 7" id="KW-1133">Transmembrane helix</keyword>
<evidence type="ECO:0000256" key="4">
    <source>
        <dbReference type="ARBA" id="ARBA00022692"/>
    </source>
</evidence>
<comment type="caution">
    <text evidence="9">The sequence shown here is derived from an EMBL/GenBank/DDBJ whole genome shotgun (WGS) entry which is preliminary data.</text>
</comment>
<reference evidence="10" key="1">
    <citation type="submission" date="2023-07" db="EMBL/GenBank/DDBJ databases">
        <authorList>
            <person name="Yue Y."/>
        </authorList>
    </citation>
    <scope>NUCLEOTIDE SEQUENCE [LARGE SCALE GENOMIC DNA]</scope>
    <source>
        <strain evidence="10">D23</strain>
    </source>
</reference>
<accession>A0ABS7XMR8</accession>
<dbReference type="InterPro" id="IPR003362">
    <property type="entry name" value="Bact_transf"/>
</dbReference>
<feature type="domain" description="Bacterial sugar transferase" evidence="8">
    <location>
        <begin position="260"/>
        <end position="444"/>
    </location>
</feature>
<feature type="transmembrane region" description="Helical" evidence="7">
    <location>
        <begin position="71"/>
        <end position="91"/>
    </location>
</feature>
<dbReference type="InterPro" id="IPR017475">
    <property type="entry name" value="EPS_sugar_tfrase"/>
</dbReference>
<feature type="transmembrane region" description="Helical" evidence="7">
    <location>
        <begin position="40"/>
        <end position="59"/>
    </location>
</feature>
<evidence type="ECO:0000256" key="1">
    <source>
        <dbReference type="ARBA" id="ARBA00004141"/>
    </source>
</evidence>
<dbReference type="PANTHER" id="PTHR30576:SF0">
    <property type="entry name" value="UNDECAPRENYL-PHOSPHATE N-ACETYLGALACTOSAMINYL 1-PHOSPHATE TRANSFERASE-RELATED"/>
    <property type="match status" value="1"/>
</dbReference>
<evidence type="ECO:0000259" key="8">
    <source>
        <dbReference type="Pfam" id="PF02397"/>
    </source>
</evidence>
<gene>
    <name evidence="9" type="ORF">LBU54_01825</name>
</gene>
<keyword evidence="10" id="KW-1185">Reference proteome</keyword>
<dbReference type="EMBL" id="JAIUJR010000001">
    <property type="protein sequence ID" value="MCA0131305.1"/>
    <property type="molecule type" value="Genomic_DNA"/>
</dbReference>
<evidence type="ECO:0000256" key="2">
    <source>
        <dbReference type="ARBA" id="ARBA00006464"/>
    </source>
</evidence>
<dbReference type="PANTHER" id="PTHR30576">
    <property type="entry name" value="COLANIC BIOSYNTHESIS UDP-GLUCOSE LIPID CARRIER TRANSFERASE"/>
    <property type="match status" value="1"/>
</dbReference>
<keyword evidence="6 7" id="KW-0472">Membrane</keyword>
<evidence type="ECO:0000313" key="10">
    <source>
        <dbReference type="Proteomes" id="UP001198901"/>
    </source>
</evidence>
<comment type="similarity">
    <text evidence="2">Belongs to the bacterial sugar transferase family.</text>
</comment>
<evidence type="ECO:0000256" key="3">
    <source>
        <dbReference type="ARBA" id="ARBA00022679"/>
    </source>
</evidence>
<dbReference type="Pfam" id="PF02397">
    <property type="entry name" value="Bac_transf"/>
    <property type="match status" value="1"/>
</dbReference>
<keyword evidence="3" id="KW-0808">Transferase</keyword>
<sequence>MSLFNQGRFSGFLRPISYLIDLSIINVLGTYYLLQDKDPLIFTLFISIGWVLLSIYSKFYEVYRYTRPVNIFALILRQSILFLLFVFAFSGLYHEFKIYPRPIVYYTLLCFLLITIAKFTIYYLLQRYRVSFGGNYRKTVILGFNKKTLSLESFFNKKPEYGYSHQKTFDIKKDNISLKECFKFILDEGIDEIYCSISELSNGQIADIVDFADNNLKILKFIPDSKEIYSKRLKYEYYDYIPILTLRTIPLEDHFNMIIKRGFDIVFSSIVIVFVLSWLTPILAILIKLESKGPVFFKQSRNGFNYKEFDCYKFRSMTPNKVANLHQATRGDQRVTKVGKFIRKTSIDELPQFFNVLFGDMSVVGPRPHMVSHTNMYAKKIDKFMVRHFVKPGITGLAQTSGFRGEVETDKDIIGRVRYDIFYIENWSLLLDLKIVFQTFINAVKGEEKAY</sequence>
<organism evidence="9 10">
    <name type="scientific">Winogradskyella alexanderae</name>
    <dbReference type="NCBI Taxonomy" id="2877123"/>
    <lineage>
        <taxon>Bacteria</taxon>
        <taxon>Pseudomonadati</taxon>
        <taxon>Bacteroidota</taxon>
        <taxon>Flavobacteriia</taxon>
        <taxon>Flavobacteriales</taxon>
        <taxon>Flavobacteriaceae</taxon>
        <taxon>Winogradskyella</taxon>
    </lineage>
</organism>
<dbReference type="RefSeq" id="WP_224524849.1">
    <property type="nucleotide sequence ID" value="NZ_JAIUJR010000001.1"/>
</dbReference>
<evidence type="ECO:0000256" key="5">
    <source>
        <dbReference type="ARBA" id="ARBA00022989"/>
    </source>
</evidence>
<proteinExistence type="inferred from homology"/>
<name>A0ABS7XMR8_9FLAO</name>
<feature type="transmembrane region" description="Helical" evidence="7">
    <location>
        <begin position="265"/>
        <end position="287"/>
    </location>
</feature>
<dbReference type="NCBIfam" id="TIGR03025">
    <property type="entry name" value="EPS_sugtrans"/>
    <property type="match status" value="1"/>
</dbReference>
<keyword evidence="4 7" id="KW-0812">Transmembrane</keyword>
<feature type="transmembrane region" description="Helical" evidence="7">
    <location>
        <begin position="103"/>
        <end position="125"/>
    </location>
</feature>
<evidence type="ECO:0000256" key="6">
    <source>
        <dbReference type="ARBA" id="ARBA00023136"/>
    </source>
</evidence>
<comment type="subcellular location">
    <subcellularLocation>
        <location evidence="1">Membrane</location>
        <topology evidence="1">Multi-pass membrane protein</topology>
    </subcellularLocation>
</comment>
<feature type="transmembrane region" description="Helical" evidence="7">
    <location>
        <begin position="12"/>
        <end position="34"/>
    </location>
</feature>
<evidence type="ECO:0000256" key="7">
    <source>
        <dbReference type="SAM" id="Phobius"/>
    </source>
</evidence>